<dbReference type="Proteomes" id="UP000238083">
    <property type="component" value="Unassembled WGS sequence"/>
</dbReference>
<comment type="caution">
    <text evidence="1">The sequence shown here is derived from an EMBL/GenBank/DDBJ whole genome shotgun (WGS) entry which is preliminary data.</text>
</comment>
<reference evidence="1 2" key="1">
    <citation type="submission" date="2018-03" db="EMBL/GenBank/DDBJ databases">
        <title>Genomic Encyclopedia of Archaeal and Bacterial Type Strains, Phase II (KMG-II): from individual species to whole genera.</title>
        <authorList>
            <person name="Goeker M."/>
        </authorList>
    </citation>
    <scope>NUCLEOTIDE SEQUENCE [LARGE SCALE GENOMIC DNA]</scope>
    <source>
        <strain evidence="1 2">DSM 19711</strain>
    </source>
</reference>
<dbReference type="RefSeq" id="WP_106206763.1">
    <property type="nucleotide sequence ID" value="NZ_PVZF01000001.1"/>
</dbReference>
<gene>
    <name evidence="1" type="ORF">CLV37_101603</name>
</gene>
<sequence length="156" mass="17129">MALPISHPHQRYSVSGYQETELPDGAVAWSVGLLRYGQSFGMATDHGRGGPVDWTFTDSTHGQEFLTAAAGLLPDAEHPADVLVEQLITIRQLNSLDQVAYCFDGDRFEESGGHRLAEPGRSFAEVRRELAAEHADRNPRIWDRSVSAMVPVTPEG</sequence>
<name>A0A2T0RB11_9ACTN</name>
<organism evidence="1 2">
    <name type="scientific">Kineococcus rhizosphaerae</name>
    <dbReference type="NCBI Taxonomy" id="559628"/>
    <lineage>
        <taxon>Bacteria</taxon>
        <taxon>Bacillati</taxon>
        <taxon>Actinomycetota</taxon>
        <taxon>Actinomycetes</taxon>
        <taxon>Kineosporiales</taxon>
        <taxon>Kineosporiaceae</taxon>
        <taxon>Kineococcus</taxon>
    </lineage>
</organism>
<evidence type="ECO:0000313" key="1">
    <source>
        <dbReference type="EMBL" id="PRY18358.1"/>
    </source>
</evidence>
<dbReference type="AlphaFoldDB" id="A0A2T0RB11"/>
<protein>
    <submittedName>
        <fullName evidence="1">Uncharacterized protein</fullName>
    </submittedName>
</protein>
<proteinExistence type="predicted"/>
<dbReference type="EMBL" id="PVZF01000001">
    <property type="protein sequence ID" value="PRY18358.1"/>
    <property type="molecule type" value="Genomic_DNA"/>
</dbReference>
<dbReference type="OrthoDB" id="9837836at2"/>
<keyword evidence="2" id="KW-1185">Reference proteome</keyword>
<accession>A0A2T0RB11</accession>
<evidence type="ECO:0000313" key="2">
    <source>
        <dbReference type="Proteomes" id="UP000238083"/>
    </source>
</evidence>